<evidence type="ECO:0000256" key="1">
    <source>
        <dbReference type="ARBA" id="ARBA00004418"/>
    </source>
</evidence>
<dbReference type="Pfam" id="PF09084">
    <property type="entry name" value="NMT1"/>
    <property type="match status" value="1"/>
</dbReference>
<comment type="caution">
    <text evidence="6">The sequence shown here is derived from an EMBL/GenBank/DDBJ whole genome shotgun (WGS) entry which is preliminary data.</text>
</comment>
<reference evidence="6 7" key="1">
    <citation type="journal article" date="2024" name="Chem. Sci.">
        <title>Discovery of megapolipeptins by genome mining of a Burkholderiales bacteria collection.</title>
        <authorList>
            <person name="Paulo B.S."/>
            <person name="Recchia M.J.J."/>
            <person name="Lee S."/>
            <person name="Fergusson C.H."/>
            <person name="Romanowski S.B."/>
            <person name="Hernandez A."/>
            <person name="Krull N."/>
            <person name="Liu D.Y."/>
            <person name="Cavanagh H."/>
            <person name="Bos A."/>
            <person name="Gray C.A."/>
            <person name="Murphy B.T."/>
            <person name="Linington R.G."/>
            <person name="Eustaquio A.S."/>
        </authorList>
    </citation>
    <scope>NUCLEOTIDE SEQUENCE [LARGE SCALE GENOMIC DNA]</scope>
    <source>
        <strain evidence="6 7">RL21-008-BIB-B</strain>
    </source>
</reference>
<dbReference type="SMART" id="SM00062">
    <property type="entry name" value="PBPb"/>
    <property type="match status" value="1"/>
</dbReference>
<keyword evidence="3 4" id="KW-0732">Signal</keyword>
<dbReference type="InterPro" id="IPR015168">
    <property type="entry name" value="SsuA/THI5"/>
</dbReference>
<evidence type="ECO:0000256" key="4">
    <source>
        <dbReference type="SAM" id="SignalP"/>
    </source>
</evidence>
<accession>A0ABW8Z1W4</accession>
<dbReference type="InterPro" id="IPR010068">
    <property type="entry name" value="Peri-bd_TauA"/>
</dbReference>
<dbReference type="Proteomes" id="UP001629214">
    <property type="component" value="Unassembled WGS sequence"/>
</dbReference>
<evidence type="ECO:0000313" key="7">
    <source>
        <dbReference type="Proteomes" id="UP001629214"/>
    </source>
</evidence>
<sequence length="356" mass="37719">MKASALYRMIASINNVQLKKWVRKSAQLLVSASLLTAAGSTFAADKEVTIAFQDMMVPWRYAQQLDEVAKETGYKVSYRKFGGGGDVIRAMASGNVQIGEAGSSPVAAGLSQGLPIQLFWILDNINDAEAMVARNGSGVTSVAQLKGKRLGVPFVSTSHFHALLAIKKAGLSPSDVKVLNMRPPEIAAAWERGDIDAAFVWNPVLAKISASGKAITSSGKIAADTGIATFDGFVVNSEWAQGNQAFMMSLVKILAKYDAMYRAHPEQWTGSTPQGKAVATISGGEPGEVAAALALYQFPTPAEQASVKWLSGGKNAGAVKSLQATADFLKEQKTLQSTLPDYSVGVTDQYVKALAK</sequence>
<name>A0ABW8Z1W4_9BURK</name>
<dbReference type="Gene3D" id="3.40.190.10">
    <property type="entry name" value="Periplasmic binding protein-like II"/>
    <property type="match status" value="2"/>
</dbReference>
<protein>
    <submittedName>
        <fullName evidence="6">Taurine ABC transporter substrate-binding protein</fullName>
    </submittedName>
</protein>
<dbReference type="NCBIfam" id="TIGR01729">
    <property type="entry name" value="taurine_ABC_bnd"/>
    <property type="match status" value="1"/>
</dbReference>
<feature type="domain" description="Solute-binding protein family 3/N-terminal" evidence="5">
    <location>
        <begin position="47"/>
        <end position="265"/>
    </location>
</feature>
<evidence type="ECO:0000259" key="5">
    <source>
        <dbReference type="SMART" id="SM00062"/>
    </source>
</evidence>
<proteinExistence type="inferred from homology"/>
<dbReference type="PANTHER" id="PTHR30024">
    <property type="entry name" value="ALIPHATIC SULFONATES-BINDING PROTEIN-RELATED"/>
    <property type="match status" value="1"/>
</dbReference>
<keyword evidence="7" id="KW-1185">Reference proteome</keyword>
<evidence type="ECO:0000313" key="6">
    <source>
        <dbReference type="EMBL" id="MFL9876938.1"/>
    </source>
</evidence>
<feature type="chain" id="PRO_5045695749" evidence="4">
    <location>
        <begin position="44"/>
        <end position="356"/>
    </location>
</feature>
<gene>
    <name evidence="6" type="primary">tauA</name>
    <name evidence="6" type="ORF">PQR63_00985</name>
</gene>
<comment type="subcellular location">
    <subcellularLocation>
        <location evidence="1">Periplasm</location>
    </subcellularLocation>
</comment>
<dbReference type="EMBL" id="JAQQFR010000001">
    <property type="protein sequence ID" value="MFL9876938.1"/>
    <property type="molecule type" value="Genomic_DNA"/>
</dbReference>
<comment type="similarity">
    <text evidence="2">Belongs to the bacterial solute-binding protein SsuA/TauA family.</text>
</comment>
<dbReference type="PANTHER" id="PTHR30024:SF47">
    <property type="entry name" value="TAURINE-BINDING PERIPLASMIC PROTEIN"/>
    <property type="match status" value="1"/>
</dbReference>
<dbReference type="InterPro" id="IPR001638">
    <property type="entry name" value="Solute-binding_3/MltF_N"/>
</dbReference>
<evidence type="ECO:0000256" key="2">
    <source>
        <dbReference type="ARBA" id="ARBA00010742"/>
    </source>
</evidence>
<dbReference type="SUPFAM" id="SSF53850">
    <property type="entry name" value="Periplasmic binding protein-like II"/>
    <property type="match status" value="1"/>
</dbReference>
<evidence type="ECO:0000256" key="3">
    <source>
        <dbReference type="ARBA" id="ARBA00022729"/>
    </source>
</evidence>
<feature type="signal peptide" evidence="4">
    <location>
        <begin position="1"/>
        <end position="43"/>
    </location>
</feature>
<organism evidence="6 7">
    <name type="scientific">Herbaspirillum rhizosphaerae</name>
    <dbReference type="NCBI Taxonomy" id="346179"/>
    <lineage>
        <taxon>Bacteria</taxon>
        <taxon>Pseudomonadati</taxon>
        <taxon>Pseudomonadota</taxon>
        <taxon>Betaproteobacteria</taxon>
        <taxon>Burkholderiales</taxon>
        <taxon>Oxalobacteraceae</taxon>
        <taxon>Herbaspirillum</taxon>
    </lineage>
</organism>